<evidence type="ECO:0000256" key="3">
    <source>
        <dbReference type="ARBA" id="ARBA00022989"/>
    </source>
</evidence>
<dbReference type="PANTHER" id="PTHR12859">
    <property type="entry name" value="PRA1 PROTEIN"/>
    <property type="match status" value="1"/>
</dbReference>
<evidence type="ECO:0000313" key="6">
    <source>
        <dbReference type="Ensembl" id="ENSOSIP00000002923.1"/>
    </source>
</evidence>
<name>A0A8C7WT01_9TELE</name>
<evidence type="ECO:0000256" key="4">
    <source>
        <dbReference type="ARBA" id="ARBA00023136"/>
    </source>
</evidence>
<dbReference type="PANTHER" id="PTHR12859:SF1">
    <property type="entry name" value="PRA1 FAMILY PROTEIN 2"/>
    <property type="match status" value="1"/>
</dbReference>
<keyword evidence="7" id="KW-1185">Reference proteome</keyword>
<feature type="transmembrane region" description="Helical" evidence="5">
    <location>
        <begin position="106"/>
        <end position="128"/>
    </location>
</feature>
<feature type="transmembrane region" description="Helical" evidence="5">
    <location>
        <begin position="41"/>
        <end position="62"/>
    </location>
</feature>
<evidence type="ECO:0000256" key="2">
    <source>
        <dbReference type="ARBA" id="ARBA00022692"/>
    </source>
</evidence>
<evidence type="ECO:0000313" key="7">
    <source>
        <dbReference type="Proteomes" id="UP000694383"/>
    </source>
</evidence>
<sequence length="182" mass="20456">MAGVQPPPLRSLDDFLLCSARFAVPDVRDLDRWNHRMINNLLYYQTNYLLSALVLLLIVGYFQPFQMFVGVTVVSVAFVGFVFAAENQATVRRFRRNHPYVSVTAVLLATYLFMLALGGVAVFLFGIAFPVLSKSGTLESTLITNPRSGTYVPSVVFFCIILLEIQEEIVATKPWILLYQIP</sequence>
<dbReference type="Pfam" id="PF03208">
    <property type="entry name" value="PRA1"/>
    <property type="match status" value="1"/>
</dbReference>
<evidence type="ECO:0000256" key="5">
    <source>
        <dbReference type="RuleBase" id="RU363107"/>
    </source>
</evidence>
<accession>A0A8C7WT01</accession>
<evidence type="ECO:0000256" key="1">
    <source>
        <dbReference type="ARBA" id="ARBA00004141"/>
    </source>
</evidence>
<feature type="transmembrane region" description="Helical" evidence="5">
    <location>
        <begin position="148"/>
        <end position="165"/>
    </location>
</feature>
<keyword evidence="3 5" id="KW-1133">Transmembrane helix</keyword>
<proteinExistence type="inferred from homology"/>
<dbReference type="Proteomes" id="UP000694383">
    <property type="component" value="Unplaced"/>
</dbReference>
<dbReference type="AlphaFoldDB" id="A0A8C7WT01"/>
<reference evidence="6" key="1">
    <citation type="submission" date="2025-08" db="UniProtKB">
        <authorList>
            <consortium name="Ensembl"/>
        </authorList>
    </citation>
    <scope>IDENTIFICATION</scope>
</reference>
<keyword evidence="4 5" id="KW-0472">Membrane</keyword>
<dbReference type="GO" id="GO:0016020">
    <property type="term" value="C:membrane"/>
    <property type="evidence" value="ECO:0007669"/>
    <property type="project" value="UniProtKB-SubCell"/>
</dbReference>
<feature type="transmembrane region" description="Helical" evidence="5">
    <location>
        <begin position="68"/>
        <end position="85"/>
    </location>
</feature>
<reference evidence="6" key="2">
    <citation type="submission" date="2025-09" db="UniProtKB">
        <authorList>
            <consortium name="Ensembl"/>
        </authorList>
    </citation>
    <scope>IDENTIFICATION</scope>
</reference>
<protein>
    <recommendedName>
        <fullName evidence="5">PRA1 family protein</fullName>
    </recommendedName>
</protein>
<dbReference type="GeneTree" id="ENSGT00390000008631"/>
<comment type="similarity">
    <text evidence="5">Belongs to the PRA1 family.</text>
</comment>
<keyword evidence="2 5" id="KW-0812">Transmembrane</keyword>
<dbReference type="Ensembl" id="ENSOSIT00000003138.1">
    <property type="protein sequence ID" value="ENSOSIP00000002923.1"/>
    <property type="gene ID" value="ENSOSIG00000001860.1"/>
</dbReference>
<organism evidence="6 7">
    <name type="scientific">Oryzias sinensis</name>
    <name type="common">Chinese medaka</name>
    <dbReference type="NCBI Taxonomy" id="183150"/>
    <lineage>
        <taxon>Eukaryota</taxon>
        <taxon>Metazoa</taxon>
        <taxon>Chordata</taxon>
        <taxon>Craniata</taxon>
        <taxon>Vertebrata</taxon>
        <taxon>Euteleostomi</taxon>
        <taxon>Actinopterygii</taxon>
        <taxon>Neopterygii</taxon>
        <taxon>Teleostei</taxon>
        <taxon>Neoteleostei</taxon>
        <taxon>Acanthomorphata</taxon>
        <taxon>Ovalentaria</taxon>
        <taxon>Atherinomorphae</taxon>
        <taxon>Beloniformes</taxon>
        <taxon>Adrianichthyidae</taxon>
        <taxon>Oryziinae</taxon>
        <taxon>Oryzias</taxon>
    </lineage>
</organism>
<dbReference type="InterPro" id="IPR004895">
    <property type="entry name" value="Prenylated_rab_accept_PRA1"/>
</dbReference>
<comment type="subcellular location">
    <subcellularLocation>
        <location evidence="1 5">Membrane</location>
        <topology evidence="1 5">Multi-pass membrane protein</topology>
    </subcellularLocation>
</comment>